<protein>
    <submittedName>
        <fullName evidence="2">Stalk domain-containing protein</fullName>
    </submittedName>
</protein>
<evidence type="ECO:0000313" key="3">
    <source>
        <dbReference type="Proteomes" id="UP001597497"/>
    </source>
</evidence>
<evidence type="ECO:0000313" key="2">
    <source>
        <dbReference type="EMBL" id="MFD2672010.1"/>
    </source>
</evidence>
<proteinExistence type="predicted"/>
<sequence length="289" mass="33387">MKKRGLFVIPIILAFTAGAYAKEGLDKIEAYLRPDFTIQVNGKKVELQEPPLVYQNRTYLPISRIGELLHSDVVWEGSTKTIYVSNMTSAPPTSIPDMTEYETIEASYFQGMVTSFSGRQYPVLTMHDMQYEMYVRATDLERLGVDIEGLQLVKESKTEQWYVRYAEAKTLMTSLDLQYPMQSGPLVSGEFNSEKIKLLQNYRPLAVIEVRQPDGSIRYEQQPGFGTIYYIDRVQNEENMYIAFLQSGMRYYTLKIELAQRENSDGQLEWYVNSSQSIMIRDESNTQTR</sequence>
<feature type="domain" description="Copper amine oxidase-like N-terminal" evidence="1">
    <location>
        <begin position="39"/>
        <end position="86"/>
    </location>
</feature>
<dbReference type="Proteomes" id="UP001597497">
    <property type="component" value="Unassembled WGS sequence"/>
</dbReference>
<keyword evidence="3" id="KW-1185">Reference proteome</keyword>
<comment type="caution">
    <text evidence="2">The sequence shown here is derived from an EMBL/GenBank/DDBJ whole genome shotgun (WGS) entry which is preliminary data.</text>
</comment>
<dbReference type="SUPFAM" id="SSF55383">
    <property type="entry name" value="Copper amine oxidase, domain N"/>
    <property type="match status" value="1"/>
</dbReference>
<organism evidence="2 3">
    <name type="scientific">Marinicrinis sediminis</name>
    <dbReference type="NCBI Taxonomy" id="1652465"/>
    <lineage>
        <taxon>Bacteria</taxon>
        <taxon>Bacillati</taxon>
        <taxon>Bacillota</taxon>
        <taxon>Bacilli</taxon>
        <taxon>Bacillales</taxon>
        <taxon>Paenibacillaceae</taxon>
    </lineage>
</organism>
<dbReference type="EMBL" id="JBHUMM010000023">
    <property type="protein sequence ID" value="MFD2672010.1"/>
    <property type="molecule type" value="Genomic_DNA"/>
</dbReference>
<dbReference type="RefSeq" id="WP_379929493.1">
    <property type="nucleotide sequence ID" value="NZ_JBHUMM010000023.1"/>
</dbReference>
<dbReference type="InterPro" id="IPR036582">
    <property type="entry name" value="Mao_N_sf"/>
</dbReference>
<dbReference type="Gene3D" id="3.30.457.10">
    <property type="entry name" value="Copper amine oxidase-like, N-terminal domain"/>
    <property type="match status" value="1"/>
</dbReference>
<accession>A0ABW5RAC8</accession>
<reference evidence="3" key="1">
    <citation type="journal article" date="2019" name="Int. J. Syst. Evol. Microbiol.">
        <title>The Global Catalogue of Microorganisms (GCM) 10K type strain sequencing project: providing services to taxonomists for standard genome sequencing and annotation.</title>
        <authorList>
            <consortium name="The Broad Institute Genomics Platform"/>
            <consortium name="The Broad Institute Genome Sequencing Center for Infectious Disease"/>
            <person name="Wu L."/>
            <person name="Ma J."/>
        </authorList>
    </citation>
    <scope>NUCLEOTIDE SEQUENCE [LARGE SCALE GENOMIC DNA]</scope>
    <source>
        <strain evidence="3">KCTC 33676</strain>
    </source>
</reference>
<dbReference type="Pfam" id="PF07833">
    <property type="entry name" value="Cu_amine_oxidN1"/>
    <property type="match status" value="1"/>
</dbReference>
<gene>
    <name evidence="2" type="ORF">ACFSUC_10375</name>
</gene>
<evidence type="ECO:0000259" key="1">
    <source>
        <dbReference type="Pfam" id="PF07833"/>
    </source>
</evidence>
<name>A0ABW5RAC8_9BACL</name>
<dbReference type="InterPro" id="IPR012854">
    <property type="entry name" value="Cu_amine_oxidase-like_N"/>
</dbReference>